<proteinExistence type="predicted"/>
<comment type="caution">
    <text evidence="1">The sequence shown here is derived from an EMBL/GenBank/DDBJ whole genome shotgun (WGS) entry which is preliminary data.</text>
</comment>
<dbReference type="AlphaFoldDB" id="A0A0B8QMV9"/>
<organism evidence="1 2">
    <name type="scientific">Lactococcus lactis subsp. lactis</name>
    <name type="common">Streptococcus lactis</name>
    <dbReference type="NCBI Taxonomy" id="1360"/>
    <lineage>
        <taxon>Bacteria</taxon>
        <taxon>Bacillati</taxon>
        <taxon>Bacillota</taxon>
        <taxon>Bacilli</taxon>
        <taxon>Lactobacillales</taxon>
        <taxon>Streptococcaceae</taxon>
        <taxon>Lactococcus</taxon>
    </lineage>
</organism>
<name>A0A0B8QMV9_LACLL</name>
<accession>A0A0B8QMV9</accession>
<dbReference type="Proteomes" id="UP000031847">
    <property type="component" value="Unassembled WGS sequence"/>
</dbReference>
<dbReference type="EMBL" id="BBSI01000040">
    <property type="protein sequence ID" value="GAM81370.1"/>
    <property type="molecule type" value="Genomic_DNA"/>
</dbReference>
<reference evidence="1 2" key="1">
    <citation type="submission" date="2015-01" db="EMBL/GenBank/DDBJ databases">
        <title>Lactococcus lactis subsp.lactis JCM 5805 whole genome shotgun sequence.</title>
        <authorList>
            <person name="Fujii T."/>
            <person name="Tomita Y."/>
            <person name="Ikushima S."/>
            <person name="Fujiwara D."/>
        </authorList>
    </citation>
    <scope>NUCLEOTIDE SEQUENCE [LARGE SCALE GENOMIC DNA]</scope>
    <source>
        <strain evidence="1 2">JCM 5805</strain>
    </source>
</reference>
<gene>
    <name evidence="1" type="ORF">JCM5805K_2494</name>
</gene>
<sequence>MSVKFTDSFYVKDCDNVGDKLFEVATLEFSKV</sequence>
<evidence type="ECO:0000313" key="2">
    <source>
        <dbReference type="Proteomes" id="UP000031847"/>
    </source>
</evidence>
<protein>
    <submittedName>
        <fullName evidence="1">Uncharacterized protein</fullName>
    </submittedName>
</protein>
<evidence type="ECO:0000313" key="1">
    <source>
        <dbReference type="EMBL" id="GAM81370.1"/>
    </source>
</evidence>